<dbReference type="AlphaFoldDB" id="A0A3D9YNQ9"/>
<evidence type="ECO:0000256" key="5">
    <source>
        <dbReference type="ARBA" id="ARBA00022741"/>
    </source>
</evidence>
<dbReference type="SUPFAM" id="SSF52540">
    <property type="entry name" value="P-loop containing nucleoside triphosphate hydrolases"/>
    <property type="match status" value="1"/>
</dbReference>
<keyword evidence="6 9" id="KW-0418">Kinase</keyword>
<dbReference type="CDD" id="cd00071">
    <property type="entry name" value="GMPK"/>
    <property type="match status" value="1"/>
</dbReference>
<dbReference type="GO" id="GO:0005829">
    <property type="term" value="C:cytosol"/>
    <property type="evidence" value="ECO:0007669"/>
    <property type="project" value="TreeGrafter"/>
</dbReference>
<organism evidence="11 12">
    <name type="scientific">Methylovirgula ligni</name>
    <dbReference type="NCBI Taxonomy" id="569860"/>
    <lineage>
        <taxon>Bacteria</taxon>
        <taxon>Pseudomonadati</taxon>
        <taxon>Pseudomonadota</taxon>
        <taxon>Alphaproteobacteria</taxon>
        <taxon>Hyphomicrobiales</taxon>
        <taxon>Beijerinckiaceae</taxon>
        <taxon>Methylovirgula</taxon>
    </lineage>
</organism>
<evidence type="ECO:0000256" key="8">
    <source>
        <dbReference type="ARBA" id="ARBA00030128"/>
    </source>
</evidence>
<dbReference type="InterPro" id="IPR017665">
    <property type="entry name" value="Guanylate_kinase"/>
</dbReference>
<evidence type="ECO:0000256" key="4">
    <source>
        <dbReference type="ARBA" id="ARBA00022679"/>
    </source>
</evidence>
<dbReference type="InterPro" id="IPR027417">
    <property type="entry name" value="P-loop_NTPase"/>
</dbReference>
<evidence type="ECO:0000256" key="2">
    <source>
        <dbReference type="ARBA" id="ARBA00012961"/>
    </source>
</evidence>
<dbReference type="InterPro" id="IPR008144">
    <property type="entry name" value="Guanylate_kin-like_dom"/>
</dbReference>
<evidence type="ECO:0000259" key="10">
    <source>
        <dbReference type="PROSITE" id="PS50052"/>
    </source>
</evidence>
<evidence type="ECO:0000313" key="11">
    <source>
        <dbReference type="EMBL" id="REF84197.1"/>
    </source>
</evidence>
<dbReference type="PROSITE" id="PS00856">
    <property type="entry name" value="GUANYLATE_KINASE_1"/>
    <property type="match status" value="1"/>
</dbReference>
<dbReference type="PROSITE" id="PS50052">
    <property type="entry name" value="GUANYLATE_KINASE_2"/>
    <property type="match status" value="1"/>
</dbReference>
<dbReference type="InterPro" id="IPR020590">
    <property type="entry name" value="Guanylate_kinase_CS"/>
</dbReference>
<feature type="domain" description="Guanylate kinase-like" evidence="10">
    <location>
        <begin position="18"/>
        <end position="198"/>
    </location>
</feature>
<reference evidence="11 12" key="1">
    <citation type="submission" date="2018-08" db="EMBL/GenBank/DDBJ databases">
        <title>Genomic Encyclopedia of Type Strains, Phase IV (KMG-IV): sequencing the most valuable type-strain genomes for metagenomic binning, comparative biology and taxonomic classification.</title>
        <authorList>
            <person name="Goeker M."/>
        </authorList>
    </citation>
    <scope>NUCLEOTIDE SEQUENCE [LARGE SCALE GENOMIC DNA]</scope>
    <source>
        <strain evidence="11 12">BW863</strain>
    </source>
</reference>
<dbReference type="HAMAP" id="MF_00328">
    <property type="entry name" value="Guanylate_kinase"/>
    <property type="match status" value="1"/>
</dbReference>
<evidence type="ECO:0000313" key="12">
    <source>
        <dbReference type="Proteomes" id="UP000256900"/>
    </source>
</evidence>
<sequence length="222" mass="25049">MALAAHNDTDGGGLKRRGLMLILSSPSGAGKTSLTRMLLQRPELDLTLSISVTTRPRRSSEVEGIHYEFITHKRFEQLRDEGELLEWAEVHGNCYGTPREPVERALAQGRDVLFDIDYQGTQQVKAKAGEDVVTIFILPPSMKELKSRLERRAEDSGEAIASRLANAANEIRRWRLYDYVLINDDLQKTFRELVAILTAERSRAVRQTPGIEAFVETLLSEK</sequence>
<evidence type="ECO:0000256" key="7">
    <source>
        <dbReference type="ARBA" id="ARBA00022840"/>
    </source>
</evidence>
<keyword evidence="7 9" id="KW-0067">ATP-binding</keyword>
<evidence type="ECO:0000256" key="1">
    <source>
        <dbReference type="ARBA" id="ARBA00005790"/>
    </source>
</evidence>
<comment type="caution">
    <text evidence="11">The sequence shown here is derived from an EMBL/GenBank/DDBJ whole genome shotgun (WGS) entry which is preliminary data.</text>
</comment>
<dbReference type="EMBL" id="QUMO01000005">
    <property type="protein sequence ID" value="REF84197.1"/>
    <property type="molecule type" value="Genomic_DNA"/>
</dbReference>
<comment type="catalytic activity">
    <reaction evidence="9">
        <text>GMP + ATP = GDP + ADP</text>
        <dbReference type="Rhea" id="RHEA:20780"/>
        <dbReference type="ChEBI" id="CHEBI:30616"/>
        <dbReference type="ChEBI" id="CHEBI:58115"/>
        <dbReference type="ChEBI" id="CHEBI:58189"/>
        <dbReference type="ChEBI" id="CHEBI:456216"/>
        <dbReference type="EC" id="2.7.4.8"/>
    </reaction>
</comment>
<dbReference type="Proteomes" id="UP000256900">
    <property type="component" value="Unassembled WGS sequence"/>
</dbReference>
<feature type="binding site" evidence="9">
    <location>
        <begin position="25"/>
        <end position="32"/>
    </location>
    <ligand>
        <name>ATP</name>
        <dbReference type="ChEBI" id="CHEBI:30616"/>
    </ligand>
</feature>
<evidence type="ECO:0000256" key="6">
    <source>
        <dbReference type="ARBA" id="ARBA00022777"/>
    </source>
</evidence>
<dbReference type="PANTHER" id="PTHR23117:SF13">
    <property type="entry name" value="GUANYLATE KINASE"/>
    <property type="match status" value="1"/>
</dbReference>
<gene>
    <name evidence="9" type="primary">gmk</name>
    <name evidence="11" type="ORF">DES32_3044</name>
</gene>
<keyword evidence="9" id="KW-0963">Cytoplasm</keyword>
<protein>
    <recommendedName>
        <fullName evidence="3 9">Guanylate kinase</fullName>
        <ecNumber evidence="2 9">2.7.4.8</ecNumber>
    </recommendedName>
    <alternativeName>
        <fullName evidence="8 9">GMP kinase</fullName>
    </alternativeName>
</protein>
<dbReference type="GO" id="GO:0005524">
    <property type="term" value="F:ATP binding"/>
    <property type="evidence" value="ECO:0007669"/>
    <property type="project" value="UniProtKB-UniRule"/>
</dbReference>
<keyword evidence="5 9" id="KW-0547">Nucleotide-binding</keyword>
<comment type="function">
    <text evidence="9">Essential for recycling GMP and indirectly, cGMP.</text>
</comment>
<dbReference type="NCBIfam" id="TIGR03263">
    <property type="entry name" value="guanyl_kin"/>
    <property type="match status" value="1"/>
</dbReference>
<name>A0A3D9YNQ9_9HYPH</name>
<dbReference type="FunFam" id="3.30.63.10:FF:000002">
    <property type="entry name" value="Guanylate kinase 1"/>
    <property type="match status" value="1"/>
</dbReference>
<dbReference type="GO" id="GO:0004385">
    <property type="term" value="F:GMP kinase activity"/>
    <property type="evidence" value="ECO:0007669"/>
    <property type="project" value="UniProtKB-UniRule"/>
</dbReference>
<dbReference type="PANTHER" id="PTHR23117">
    <property type="entry name" value="GUANYLATE KINASE-RELATED"/>
    <property type="match status" value="1"/>
</dbReference>
<dbReference type="InterPro" id="IPR008145">
    <property type="entry name" value="GK/Ca_channel_bsu"/>
</dbReference>
<proteinExistence type="inferred from homology"/>
<comment type="similarity">
    <text evidence="1 9">Belongs to the guanylate kinase family.</text>
</comment>
<dbReference type="SMART" id="SM00072">
    <property type="entry name" value="GuKc"/>
    <property type="match status" value="1"/>
</dbReference>
<dbReference type="EC" id="2.7.4.8" evidence="2 9"/>
<dbReference type="Pfam" id="PF00625">
    <property type="entry name" value="Guanylate_kin"/>
    <property type="match status" value="1"/>
</dbReference>
<keyword evidence="4 9" id="KW-0808">Transferase</keyword>
<keyword evidence="12" id="KW-1185">Reference proteome</keyword>
<dbReference type="Gene3D" id="3.30.63.10">
    <property type="entry name" value="Guanylate Kinase phosphate binding domain"/>
    <property type="match status" value="1"/>
</dbReference>
<dbReference type="Gene3D" id="3.40.50.300">
    <property type="entry name" value="P-loop containing nucleotide triphosphate hydrolases"/>
    <property type="match status" value="1"/>
</dbReference>
<evidence type="ECO:0000256" key="9">
    <source>
        <dbReference type="HAMAP-Rule" id="MF_00328"/>
    </source>
</evidence>
<comment type="subcellular location">
    <subcellularLocation>
        <location evidence="9">Cytoplasm</location>
    </subcellularLocation>
</comment>
<evidence type="ECO:0000256" key="3">
    <source>
        <dbReference type="ARBA" id="ARBA00016296"/>
    </source>
</evidence>
<accession>A0A3D9YNQ9</accession>